<dbReference type="EMBL" id="JBIRPU010000012">
    <property type="protein sequence ID" value="MFI0794522.1"/>
    <property type="molecule type" value="Genomic_DNA"/>
</dbReference>
<proteinExistence type="predicted"/>
<comment type="caution">
    <text evidence="1">The sequence shown here is derived from an EMBL/GenBank/DDBJ whole genome shotgun (WGS) entry which is preliminary data.</text>
</comment>
<evidence type="ECO:0000313" key="2">
    <source>
        <dbReference type="Proteomes" id="UP001611075"/>
    </source>
</evidence>
<accession>A0ABW7SLE2</accession>
<evidence type="ECO:0000313" key="1">
    <source>
        <dbReference type="EMBL" id="MFI0794522.1"/>
    </source>
</evidence>
<dbReference type="Proteomes" id="UP001611075">
    <property type="component" value="Unassembled WGS sequence"/>
</dbReference>
<protein>
    <recommendedName>
        <fullName evidence="3">DNA-binding protein</fullName>
    </recommendedName>
</protein>
<sequence>MTGMTTRSGGDSAASLLAAGAVLPTDTAGAGDRAVPLTARTYRHPALDDRPVVRLVDAALGEGEDIAVGFLGLTPAAEPAVVGLGPRRPLAFPEWVLVHHPADGRHALSVVPELQKLAKQVRSRPKAALDGHQSVADRFARTLPHFLPTFFEQAARVFLAAGQDTYATQLFNKARKAEAQHGLPVDLSRLDEVYVEFAAAKVVSATALAGYAKELSAQLPADEALERFCRLALRAAAAGVVPSTQSANAVNRLVRTATKAATAKAATSKAAKAAATKATTKAAATKAAGKAGAAVADREAAYLAGMVRLPAAAEAPAGWWKAHLPAWTALAGRDPAIRGSLLDLMPADRDNLVMWLALLADTGALAGLSDPDVPDPARPRDGSVGWLRRFVSRAQLDRYRAPGELYPLVERMADRLHAELADSGETLTVTGDLDLLDLLLALNLPVAPPKEHDALDLAHWVNAKGERELLALAGDDRFTGALRRGLDGVDGRQHALRRMVETPGVRPLLDEWLRARIRDRFTTGLPHLPDSVAWLGNLPVEALRMVSDELDGPGEPGAGGELRQALDVDLAEHVARSLRGGLIDELGWPDWEQAWQEVTGGDQQVKLTLQESWPYVIMGGPTTVRVLGAEGIVLRHDLRIPAGDLWDQPGYYYVDGQLLVFWRSRAFGYDACGYWHSSPGEPQAINGYLHGGRRRRNQITLPLAGGGRTTGDGVLHTGDTAVPEELRVITDGTSHWVYRAGEENDDRGWREYDPVSNTCGRRSLPRFLANLPGDGGRLQESASWLRPALSDRATPAAAAVDGLLGWRVVTLPDDSVRGEDLAGRSVTVAPGQEPVAALVLPGDDRPRAVLKGFALVDPDGVVSATAGASSGQDYTFRTIPLPMPEFLGNMLPRDPGGSTALRRVDRDTSATLFKAALDERRAALAGAAARAATRSGLTAATQAITGLPVTVPASMVGIPASASGVVVSAASATVDEDNKDALVELVRSTLPAISHDAVLAGVAGVLRLAARARTDLEAVAERVTRSLSAPIAVATTTVSGPTDNLLNVALDGLRGSAHGASDSTHAFAQFQALAAQRSPTGGNEPAVRLHLDGPSVPTALDWLPLLGGVAAVAYRAVAALTSDEHRDTLRALLTELDRLDLSAAAEPGRWRRCTLHLLDADLANPDGTRRYPRPGILPLPDGAFIAVFHYSGTRTGYTLDALHHDPAGGFAVPEPYTVRSSAPVGDERPAGWLAGFLTEWTARGALPWQPEAAERFAELTGVTPTTAKLVLAGLPYADSANTVPPELRKALGVKQAGEVKLAFGVLNEANPKLRQAVVSALLPGDPARLWTDGPDVDAAAAVWNAALGRRVAVPEQLLAEAVRAVRTDWGPAKALPALLDPARSAELSTDLAFEIRGDRAQPAAGQTTGFTGGVLRSTVTLAAWVAHHTPAGDPCRAALPAALAAIRDRLTNPNLLLDLNQYASLPEFRQVAGTPSETGPGWERYGAIVLATHDSQPSPALRPDLLDADGTDPYLPALRADAAKPYPMEVALRLVRDPRFAALLGDPGEPGGGARAADGTWWPQDPTRSVPELVAEVSGEHGLGADAAAVYLMLLAMPDPTDRDTAKWTGWKPARLKVARAELTGTDLVVEASRSRAGRSLFLPGPWLERGSGQAPIEGWKTALFDLAPDGTAGLGVTVPFEPAADLYRRARQRLRDGDRPRFDNLPTRGTRR</sequence>
<name>A0ABW7SLE2_9ACTN</name>
<evidence type="ECO:0008006" key="3">
    <source>
        <dbReference type="Google" id="ProtNLM"/>
    </source>
</evidence>
<reference evidence="1 2" key="1">
    <citation type="submission" date="2024-10" db="EMBL/GenBank/DDBJ databases">
        <title>The Natural Products Discovery Center: Release of the First 8490 Sequenced Strains for Exploring Actinobacteria Biosynthetic Diversity.</title>
        <authorList>
            <person name="Kalkreuter E."/>
            <person name="Kautsar S.A."/>
            <person name="Yang D."/>
            <person name="Bader C.D."/>
            <person name="Teijaro C.N."/>
            <person name="Fluegel L."/>
            <person name="Davis C.M."/>
            <person name="Simpson J.R."/>
            <person name="Lauterbach L."/>
            <person name="Steele A.D."/>
            <person name="Gui C."/>
            <person name="Meng S."/>
            <person name="Li G."/>
            <person name="Viehrig K."/>
            <person name="Ye F."/>
            <person name="Su P."/>
            <person name="Kiefer A.F."/>
            <person name="Nichols A."/>
            <person name="Cepeda A.J."/>
            <person name="Yan W."/>
            <person name="Fan B."/>
            <person name="Jiang Y."/>
            <person name="Adhikari A."/>
            <person name="Zheng C.-J."/>
            <person name="Schuster L."/>
            <person name="Cowan T.M."/>
            <person name="Smanski M.J."/>
            <person name="Chevrette M.G."/>
            <person name="De Carvalho L.P.S."/>
            <person name="Shen B."/>
        </authorList>
    </citation>
    <scope>NUCLEOTIDE SEQUENCE [LARGE SCALE GENOMIC DNA]</scope>
    <source>
        <strain evidence="1 2">NPDC021253</strain>
    </source>
</reference>
<dbReference type="RefSeq" id="WP_396680925.1">
    <property type="nucleotide sequence ID" value="NZ_JBIRPU010000012.1"/>
</dbReference>
<organism evidence="1 2">
    <name type="scientific">Micromonospora rubida</name>
    <dbReference type="NCBI Taxonomy" id="2697657"/>
    <lineage>
        <taxon>Bacteria</taxon>
        <taxon>Bacillati</taxon>
        <taxon>Actinomycetota</taxon>
        <taxon>Actinomycetes</taxon>
        <taxon>Micromonosporales</taxon>
        <taxon>Micromonosporaceae</taxon>
        <taxon>Micromonospora</taxon>
    </lineage>
</organism>
<gene>
    <name evidence="1" type="ORF">ACH4OY_17830</name>
</gene>
<keyword evidence="2" id="KW-1185">Reference proteome</keyword>